<accession>A0A2P2IRF0</accession>
<name>A0A2P2IRF0_RHIMU</name>
<evidence type="ECO:0000313" key="1">
    <source>
        <dbReference type="EMBL" id="MBW83767.1"/>
    </source>
</evidence>
<proteinExistence type="predicted"/>
<protein>
    <submittedName>
        <fullName evidence="1">Ring finger protein</fullName>
    </submittedName>
</protein>
<reference evidence="1" key="1">
    <citation type="submission" date="2018-02" db="EMBL/GenBank/DDBJ databases">
        <title>Rhizophora mucronata_Transcriptome.</title>
        <authorList>
            <person name="Meera S.P."/>
            <person name="Sreeshan A."/>
            <person name="Augustine A."/>
        </authorList>
    </citation>
    <scope>NUCLEOTIDE SEQUENCE</scope>
    <source>
        <tissue evidence="1">Leaf</tissue>
    </source>
</reference>
<sequence>MCLYNQRGKHDYTREAISMCPPQKTHKDKQHNQMALSDPQYLCRETLAVHL</sequence>
<organism evidence="1">
    <name type="scientific">Rhizophora mucronata</name>
    <name type="common">Asiatic mangrove</name>
    <dbReference type="NCBI Taxonomy" id="61149"/>
    <lineage>
        <taxon>Eukaryota</taxon>
        <taxon>Viridiplantae</taxon>
        <taxon>Streptophyta</taxon>
        <taxon>Embryophyta</taxon>
        <taxon>Tracheophyta</taxon>
        <taxon>Spermatophyta</taxon>
        <taxon>Magnoliopsida</taxon>
        <taxon>eudicotyledons</taxon>
        <taxon>Gunneridae</taxon>
        <taxon>Pentapetalae</taxon>
        <taxon>rosids</taxon>
        <taxon>fabids</taxon>
        <taxon>Malpighiales</taxon>
        <taxon>Rhizophoraceae</taxon>
        <taxon>Rhizophora</taxon>
    </lineage>
</organism>
<dbReference type="EMBL" id="GGEC01003284">
    <property type="protein sequence ID" value="MBW83767.1"/>
    <property type="molecule type" value="Transcribed_RNA"/>
</dbReference>
<dbReference type="AlphaFoldDB" id="A0A2P2IRF0"/>